<gene>
    <name evidence="6" type="ORF">HXX02_09555</name>
</gene>
<keyword evidence="1" id="KW-0175">Coiled coil</keyword>
<feature type="transmembrane region" description="Helical" evidence="3">
    <location>
        <begin position="262"/>
        <end position="279"/>
    </location>
</feature>
<feature type="coiled-coil region" evidence="1">
    <location>
        <begin position="125"/>
        <end position="156"/>
    </location>
</feature>
<evidence type="ECO:0000259" key="5">
    <source>
        <dbReference type="Pfam" id="PF19762"/>
    </source>
</evidence>
<keyword evidence="3" id="KW-0472">Membrane</keyword>
<evidence type="ECO:0000256" key="2">
    <source>
        <dbReference type="SAM" id="MobiDB-lite"/>
    </source>
</evidence>
<keyword evidence="3" id="KW-0812">Transmembrane</keyword>
<dbReference type="EMBL" id="JACASI010000026">
    <property type="protein sequence ID" value="MCQ3829692.1"/>
    <property type="molecule type" value="Genomic_DNA"/>
</dbReference>
<accession>A0ABT1P0Q5</accession>
<proteinExistence type="predicted"/>
<evidence type="ECO:0000256" key="4">
    <source>
        <dbReference type="SAM" id="SignalP"/>
    </source>
</evidence>
<reference evidence="6" key="1">
    <citation type="thesis" date="2020" institute="Technische Universitat Dresden" country="Dresden, Germany">
        <title>The Agarolytic System of Microbulbifer elongatus PORT2, Isolated from Batu Karas, Pangandaran West Java Indonesia.</title>
        <authorList>
            <person name="Anggraeni S.R."/>
        </authorList>
    </citation>
    <scope>NUCLEOTIDE SEQUENCE</scope>
    <source>
        <strain evidence="6">PORT2</strain>
    </source>
</reference>
<keyword evidence="4" id="KW-0732">Signal</keyword>
<dbReference type="Proteomes" id="UP001205566">
    <property type="component" value="Unassembled WGS sequence"/>
</dbReference>
<organism evidence="6 7">
    <name type="scientific">Microbulbifer elongatus</name>
    <dbReference type="NCBI Taxonomy" id="86173"/>
    <lineage>
        <taxon>Bacteria</taxon>
        <taxon>Pseudomonadati</taxon>
        <taxon>Pseudomonadota</taxon>
        <taxon>Gammaproteobacteria</taxon>
        <taxon>Cellvibrionales</taxon>
        <taxon>Microbulbiferaceae</taxon>
        <taxon>Microbulbifer</taxon>
    </lineage>
</organism>
<protein>
    <recommendedName>
        <fullName evidence="5">DUF6249 domain-containing protein</fullName>
    </recommendedName>
</protein>
<comment type="caution">
    <text evidence="6">The sequence shown here is derived from an EMBL/GenBank/DDBJ whole genome shotgun (WGS) entry which is preliminary data.</text>
</comment>
<dbReference type="InterPro" id="IPR046216">
    <property type="entry name" value="DUF6249"/>
</dbReference>
<feature type="region of interest" description="Disordered" evidence="2">
    <location>
        <begin position="22"/>
        <end position="45"/>
    </location>
</feature>
<feature type="compositionally biased region" description="Pro residues" evidence="2">
    <location>
        <begin position="30"/>
        <end position="41"/>
    </location>
</feature>
<sequence>MNIWALVLAAAVGMGASGGLQAQEEEAVAPQPPTPPAPAIEPRPVEKEVTKQVRILRQDDGTLRIHTRDENGENADVEIDLGEAFGGKVTQRIYEKLEEKGILDEKGLVVEQALDSVPRNISIGIKADMERAERIRERAERAREHAERMHERAYVEVREDKVREQRSGGPDMDWLIGIVAIIAVFGTPILIVWMVTRNNYRKKQLLMENINRMVSEGRDIPPELLDAMDREGTNTTKDRGITLIAVGAAVFIWLSISAGVDVGSLGLIPLFIGVARYVNWKHDQKQAG</sequence>
<evidence type="ECO:0000313" key="6">
    <source>
        <dbReference type="EMBL" id="MCQ3829692.1"/>
    </source>
</evidence>
<keyword evidence="7" id="KW-1185">Reference proteome</keyword>
<evidence type="ECO:0000256" key="3">
    <source>
        <dbReference type="SAM" id="Phobius"/>
    </source>
</evidence>
<name>A0ABT1P0Q5_9GAMM</name>
<feature type="signal peptide" evidence="4">
    <location>
        <begin position="1"/>
        <end position="22"/>
    </location>
</feature>
<feature type="transmembrane region" description="Helical" evidence="3">
    <location>
        <begin position="240"/>
        <end position="256"/>
    </location>
</feature>
<dbReference type="Pfam" id="PF19762">
    <property type="entry name" value="DUF6249"/>
    <property type="match status" value="1"/>
</dbReference>
<feature type="domain" description="DUF6249" evidence="5">
    <location>
        <begin position="178"/>
        <end position="283"/>
    </location>
</feature>
<feature type="transmembrane region" description="Helical" evidence="3">
    <location>
        <begin position="174"/>
        <end position="195"/>
    </location>
</feature>
<evidence type="ECO:0000256" key="1">
    <source>
        <dbReference type="SAM" id="Coils"/>
    </source>
</evidence>
<keyword evidence="3" id="KW-1133">Transmembrane helix</keyword>
<evidence type="ECO:0000313" key="7">
    <source>
        <dbReference type="Proteomes" id="UP001205566"/>
    </source>
</evidence>
<feature type="chain" id="PRO_5045287544" description="DUF6249 domain-containing protein" evidence="4">
    <location>
        <begin position="23"/>
        <end position="288"/>
    </location>
</feature>